<keyword evidence="3 5" id="KW-0067">ATP-binding</keyword>
<dbReference type="SUPFAM" id="SSF52540">
    <property type="entry name" value="P-loop containing nucleoside triphosphate hydrolases"/>
    <property type="match status" value="1"/>
</dbReference>
<dbReference type="SMART" id="SM00382">
    <property type="entry name" value="AAA"/>
    <property type="match status" value="1"/>
</dbReference>
<feature type="domain" description="ABC transporter" evidence="4">
    <location>
        <begin position="2"/>
        <end position="197"/>
    </location>
</feature>
<dbReference type="InterPro" id="IPR017871">
    <property type="entry name" value="ABC_transporter-like_CS"/>
</dbReference>
<dbReference type="EMBL" id="VSSQ01000871">
    <property type="protein sequence ID" value="MPM02466.1"/>
    <property type="molecule type" value="Genomic_DNA"/>
</dbReference>
<evidence type="ECO:0000256" key="2">
    <source>
        <dbReference type="ARBA" id="ARBA00022741"/>
    </source>
</evidence>
<dbReference type="PANTHER" id="PTHR42781">
    <property type="entry name" value="SPERMIDINE/PUTRESCINE IMPORT ATP-BINDING PROTEIN POTA"/>
    <property type="match status" value="1"/>
</dbReference>
<gene>
    <name evidence="5" type="primary">fbpC_3</name>
    <name evidence="5" type="ORF">SDC9_48715</name>
</gene>
<evidence type="ECO:0000256" key="3">
    <source>
        <dbReference type="ARBA" id="ARBA00022840"/>
    </source>
</evidence>
<sequence length="198" mass="23169">MIKFNNINISFGDKVLYDNFSIEFQENAINYIMGESGIGKTTLIKYIKDDLFLKNVDISVVFQESRLIPWKNIYKNLEIVIKNKVMKEDRKIKIKTILPNMNLINCEKLYPHELSGGMQQRVSIARALLYNGEVFIMDEPFKGLDKENKENVIRFIKEYIYENSKTAIVISHDIEEAKRFADKIILLKNEPVTKEIIK</sequence>
<evidence type="ECO:0000313" key="5">
    <source>
        <dbReference type="EMBL" id="MPM02466.1"/>
    </source>
</evidence>
<dbReference type="InterPro" id="IPR003439">
    <property type="entry name" value="ABC_transporter-like_ATP-bd"/>
</dbReference>
<accession>A0A644WF48</accession>
<dbReference type="PANTHER" id="PTHR42781:SF8">
    <property type="entry name" value="BICARBONATE TRANSPORT ATP-BINDING PROTEIN CMPC"/>
    <property type="match status" value="1"/>
</dbReference>
<organism evidence="5">
    <name type="scientific">bioreactor metagenome</name>
    <dbReference type="NCBI Taxonomy" id="1076179"/>
    <lineage>
        <taxon>unclassified sequences</taxon>
        <taxon>metagenomes</taxon>
        <taxon>ecological metagenomes</taxon>
    </lineage>
</organism>
<dbReference type="InterPro" id="IPR027417">
    <property type="entry name" value="P-loop_NTPase"/>
</dbReference>
<keyword evidence="2" id="KW-0547">Nucleotide-binding</keyword>
<proteinExistence type="predicted"/>
<keyword evidence="1" id="KW-0813">Transport</keyword>
<evidence type="ECO:0000259" key="4">
    <source>
        <dbReference type="PROSITE" id="PS50893"/>
    </source>
</evidence>
<dbReference type="Gene3D" id="3.40.50.300">
    <property type="entry name" value="P-loop containing nucleotide triphosphate hydrolases"/>
    <property type="match status" value="1"/>
</dbReference>
<reference evidence="5" key="1">
    <citation type="submission" date="2019-08" db="EMBL/GenBank/DDBJ databases">
        <authorList>
            <person name="Kucharzyk K."/>
            <person name="Murdoch R.W."/>
            <person name="Higgins S."/>
            <person name="Loffler F."/>
        </authorList>
    </citation>
    <scope>NUCLEOTIDE SEQUENCE</scope>
</reference>
<comment type="caution">
    <text evidence="5">The sequence shown here is derived from an EMBL/GenBank/DDBJ whole genome shotgun (WGS) entry which is preliminary data.</text>
</comment>
<dbReference type="PROSITE" id="PS50893">
    <property type="entry name" value="ABC_TRANSPORTER_2"/>
    <property type="match status" value="1"/>
</dbReference>
<name>A0A644WF48_9ZZZZ</name>
<dbReference type="PROSITE" id="PS00211">
    <property type="entry name" value="ABC_TRANSPORTER_1"/>
    <property type="match status" value="1"/>
</dbReference>
<dbReference type="GO" id="GO:0005524">
    <property type="term" value="F:ATP binding"/>
    <property type="evidence" value="ECO:0007669"/>
    <property type="project" value="UniProtKB-KW"/>
</dbReference>
<dbReference type="InterPro" id="IPR003593">
    <property type="entry name" value="AAA+_ATPase"/>
</dbReference>
<protein>
    <submittedName>
        <fullName evidence="5">Fe(3+) ions import ATP-binding protein FbpC</fullName>
    </submittedName>
</protein>
<dbReference type="GO" id="GO:0016887">
    <property type="term" value="F:ATP hydrolysis activity"/>
    <property type="evidence" value="ECO:0007669"/>
    <property type="project" value="InterPro"/>
</dbReference>
<dbReference type="InterPro" id="IPR050093">
    <property type="entry name" value="ABC_SmlMolc_Importer"/>
</dbReference>
<dbReference type="Pfam" id="PF00005">
    <property type="entry name" value="ABC_tran"/>
    <property type="match status" value="1"/>
</dbReference>
<evidence type="ECO:0000256" key="1">
    <source>
        <dbReference type="ARBA" id="ARBA00022448"/>
    </source>
</evidence>
<dbReference type="AlphaFoldDB" id="A0A644WF48"/>